<feature type="region of interest" description="Disordered" evidence="1">
    <location>
        <begin position="1"/>
        <end position="41"/>
    </location>
</feature>
<evidence type="ECO:0000256" key="1">
    <source>
        <dbReference type="SAM" id="MobiDB-lite"/>
    </source>
</evidence>
<dbReference type="AlphaFoldDB" id="A0A5N7AXP8"/>
<name>A0A5N7AXP8_9EURO</name>
<feature type="compositionally biased region" description="Low complexity" evidence="1">
    <location>
        <begin position="7"/>
        <end position="19"/>
    </location>
</feature>
<gene>
    <name evidence="2" type="ORF">BDV26DRAFT_295767</name>
</gene>
<evidence type="ECO:0000313" key="2">
    <source>
        <dbReference type="EMBL" id="KAE8374635.1"/>
    </source>
</evidence>
<accession>A0A5N7AXP8</accession>
<proteinExistence type="predicted"/>
<evidence type="ECO:0008006" key="4">
    <source>
        <dbReference type="Google" id="ProtNLM"/>
    </source>
</evidence>
<dbReference type="EMBL" id="ML736279">
    <property type="protein sequence ID" value="KAE8374635.1"/>
    <property type="molecule type" value="Genomic_DNA"/>
</dbReference>
<reference evidence="2 3" key="1">
    <citation type="submission" date="2019-04" db="EMBL/GenBank/DDBJ databases">
        <title>Friends and foes A comparative genomics studyof 23 Aspergillus species from section Flavi.</title>
        <authorList>
            <consortium name="DOE Joint Genome Institute"/>
            <person name="Kjaerbolling I."/>
            <person name="Vesth T."/>
            <person name="Frisvad J.C."/>
            <person name="Nybo J.L."/>
            <person name="Theobald S."/>
            <person name="Kildgaard S."/>
            <person name="Isbrandt T."/>
            <person name="Kuo A."/>
            <person name="Sato A."/>
            <person name="Lyhne E.K."/>
            <person name="Kogle M.E."/>
            <person name="Wiebenga A."/>
            <person name="Kun R.S."/>
            <person name="Lubbers R.J."/>
            <person name="Makela M.R."/>
            <person name="Barry K."/>
            <person name="Chovatia M."/>
            <person name="Clum A."/>
            <person name="Daum C."/>
            <person name="Haridas S."/>
            <person name="He G."/>
            <person name="LaButti K."/>
            <person name="Lipzen A."/>
            <person name="Mondo S."/>
            <person name="Riley R."/>
            <person name="Salamov A."/>
            <person name="Simmons B.A."/>
            <person name="Magnuson J.K."/>
            <person name="Henrissat B."/>
            <person name="Mortensen U.H."/>
            <person name="Larsen T.O."/>
            <person name="Devries R.P."/>
            <person name="Grigoriev I.V."/>
            <person name="Machida M."/>
            <person name="Baker S.E."/>
            <person name="Andersen M.R."/>
        </authorList>
    </citation>
    <scope>NUCLEOTIDE SEQUENCE [LARGE SCALE GENOMIC DNA]</scope>
    <source>
        <strain evidence="2 3">IBT 29228</strain>
    </source>
</reference>
<protein>
    <recommendedName>
        <fullName evidence="4">Restriction endonuclease domain-containing protein</fullName>
    </recommendedName>
</protein>
<keyword evidence="3" id="KW-1185">Reference proteome</keyword>
<organism evidence="2 3">
    <name type="scientific">Aspergillus bertholletiae</name>
    <dbReference type="NCBI Taxonomy" id="1226010"/>
    <lineage>
        <taxon>Eukaryota</taxon>
        <taxon>Fungi</taxon>
        <taxon>Dikarya</taxon>
        <taxon>Ascomycota</taxon>
        <taxon>Pezizomycotina</taxon>
        <taxon>Eurotiomycetes</taxon>
        <taxon>Eurotiomycetidae</taxon>
        <taxon>Eurotiales</taxon>
        <taxon>Aspergillaceae</taxon>
        <taxon>Aspergillus</taxon>
        <taxon>Aspergillus subgen. Circumdati</taxon>
    </lineage>
</organism>
<evidence type="ECO:0000313" key="3">
    <source>
        <dbReference type="Proteomes" id="UP000326198"/>
    </source>
</evidence>
<dbReference type="Proteomes" id="UP000326198">
    <property type="component" value="Unassembled WGS sequence"/>
</dbReference>
<dbReference type="OrthoDB" id="76567at2759"/>
<sequence length="292" mass="32532">MSAENQSSESSIAPSAPSAFQVPSASPGRVLRSQKSKTPLPPTGQQLFYILKQNLLQTNGPGFIEWRDTPPLIGCTVAKSLSEDPQVERRSVRISHNPINQTLMLKMPSHTHEVILKWASNELFCAGITGFFTMADLNDISLSASCRFDNRPTSFYKEPDVVFVYGPGELPTVVVEVGYSQAWPSLLEDRNMWFKSAATVNVVILVKWNKRAQNKVAGYLEIFRRGAPAPTHIDIFPQPITPQTFTLHRGDFYPPGTALPPGRNPNDLWTWDTNNLRIRATRAINVDDMVPA</sequence>